<sequence length="294" mass="33129">MLFRYMVATLLLAFSSCSITTNSPELAAPFFDGEENDLGDKEYDLLGLLRTDFVESKTQYITTGPDDFPVFGLRPGSDFKAPYRFYLPERILPHFSILVGVKPNSHGQAYVFAVVHPKETKVHFGIKLTPVEEQTNISLIYTYPNQYESQSIADFLVPKFDNTWTKFAFQVTPHNVTLHLNCKKEATVELTEELQPLTFNSTSTFYVGQAGPKLNAAYDGALEQLKLYFDPSMAAVQCNTGFQGFQSGDGSPDTWPDIDKRQFSIDAPASMLSYISEHIPYNVEFLPCYVEINE</sequence>
<name>A0A7F5RLA5_AGRPL</name>
<reference evidence="5" key="1">
    <citation type="submission" date="2025-08" db="UniProtKB">
        <authorList>
            <consortium name="RefSeq"/>
        </authorList>
    </citation>
    <scope>IDENTIFICATION</scope>
    <source>
        <tissue evidence="5">Entire body</tissue>
    </source>
</reference>
<evidence type="ECO:0000256" key="1">
    <source>
        <dbReference type="ARBA" id="ARBA00022737"/>
    </source>
</evidence>
<evidence type="ECO:0000313" key="4">
    <source>
        <dbReference type="Proteomes" id="UP000192223"/>
    </source>
</evidence>
<dbReference type="InParanoid" id="A0A7F5RLA5"/>
<dbReference type="SUPFAM" id="SSF49899">
    <property type="entry name" value="Concanavalin A-like lectins/glucanases"/>
    <property type="match status" value="1"/>
</dbReference>
<accession>A0A7F5RLA5</accession>
<keyword evidence="2" id="KW-0732">Signal</keyword>
<gene>
    <name evidence="5" type="primary">LOC108734062</name>
</gene>
<dbReference type="RefSeq" id="XP_025836802.1">
    <property type="nucleotide sequence ID" value="XM_025981017.1"/>
</dbReference>
<feature type="chain" id="PRO_5028847502" evidence="2">
    <location>
        <begin position="18"/>
        <end position="294"/>
    </location>
</feature>
<organism evidence="4 5">
    <name type="scientific">Agrilus planipennis</name>
    <name type="common">Emerald ash borer</name>
    <name type="synonym">Agrilus marcopoli</name>
    <dbReference type="NCBI Taxonomy" id="224129"/>
    <lineage>
        <taxon>Eukaryota</taxon>
        <taxon>Metazoa</taxon>
        <taxon>Ecdysozoa</taxon>
        <taxon>Arthropoda</taxon>
        <taxon>Hexapoda</taxon>
        <taxon>Insecta</taxon>
        <taxon>Pterygota</taxon>
        <taxon>Neoptera</taxon>
        <taxon>Endopterygota</taxon>
        <taxon>Coleoptera</taxon>
        <taxon>Polyphaga</taxon>
        <taxon>Elateriformia</taxon>
        <taxon>Buprestoidea</taxon>
        <taxon>Buprestidae</taxon>
        <taxon>Agrilinae</taxon>
        <taxon>Agrilus</taxon>
    </lineage>
</organism>
<keyword evidence="4" id="KW-1185">Reference proteome</keyword>
<feature type="domain" description="Thrombospondin-like N-terminal" evidence="3">
    <location>
        <begin position="39"/>
        <end position="231"/>
    </location>
</feature>
<dbReference type="InterPro" id="IPR013320">
    <property type="entry name" value="ConA-like_dom_sf"/>
</dbReference>
<evidence type="ECO:0000256" key="2">
    <source>
        <dbReference type="SAM" id="SignalP"/>
    </source>
</evidence>
<protein>
    <submittedName>
        <fullName evidence="5">Collagen alpha-1(XV) chain-like</fullName>
    </submittedName>
</protein>
<dbReference type="SMART" id="SM00210">
    <property type="entry name" value="TSPN"/>
    <property type="match status" value="1"/>
</dbReference>
<dbReference type="OrthoDB" id="10060752at2759"/>
<dbReference type="KEGG" id="apln:108734062"/>
<dbReference type="PROSITE" id="PS51257">
    <property type="entry name" value="PROKAR_LIPOPROTEIN"/>
    <property type="match status" value="1"/>
</dbReference>
<dbReference type="Proteomes" id="UP000192223">
    <property type="component" value="Unplaced"/>
</dbReference>
<proteinExistence type="predicted"/>
<feature type="signal peptide" evidence="2">
    <location>
        <begin position="1"/>
        <end position="17"/>
    </location>
</feature>
<dbReference type="AlphaFoldDB" id="A0A7F5RLA5"/>
<evidence type="ECO:0000313" key="5">
    <source>
        <dbReference type="RefSeq" id="XP_025836802.1"/>
    </source>
</evidence>
<dbReference type="Gene3D" id="2.60.120.200">
    <property type="match status" value="1"/>
</dbReference>
<dbReference type="InterPro" id="IPR048287">
    <property type="entry name" value="TSPN-like_N"/>
</dbReference>
<keyword evidence="1" id="KW-0677">Repeat</keyword>
<dbReference type="GeneID" id="108734062"/>
<evidence type="ECO:0000259" key="3">
    <source>
        <dbReference type="SMART" id="SM00210"/>
    </source>
</evidence>